<protein>
    <submittedName>
        <fullName evidence="2">Uncharacterized protein</fullName>
    </submittedName>
</protein>
<keyword evidence="3" id="KW-1185">Reference proteome</keyword>
<sequence length="211" mass="23226">MVYDRGYQYTEKEFLIGIALNNALASTICPFLTYPDNIAFQQATFLSGTASNKPLASSTLPHLAYPLNNAVQDTTFLLGISLNTLRASGILPLWTYPDTMQFQVTTFFWGISSNTWTAVLISPRLKHSRASDKSRRPSWDSGPSSADEIDDWGTAKKSTTFGIGFDRRDRGERGGIFDSQSRADESDNWVSNKSFVPSTGALRFGSNDGGL</sequence>
<proteinExistence type="predicted"/>
<evidence type="ECO:0000313" key="3">
    <source>
        <dbReference type="Proteomes" id="UP001187471"/>
    </source>
</evidence>
<dbReference type="GO" id="GO:0003743">
    <property type="term" value="F:translation initiation factor activity"/>
    <property type="evidence" value="ECO:0007669"/>
    <property type="project" value="InterPro"/>
</dbReference>
<name>A0AA88RKZ2_9ASTE</name>
<organism evidence="2 3">
    <name type="scientific">Escallonia rubra</name>
    <dbReference type="NCBI Taxonomy" id="112253"/>
    <lineage>
        <taxon>Eukaryota</taxon>
        <taxon>Viridiplantae</taxon>
        <taxon>Streptophyta</taxon>
        <taxon>Embryophyta</taxon>
        <taxon>Tracheophyta</taxon>
        <taxon>Spermatophyta</taxon>
        <taxon>Magnoliopsida</taxon>
        <taxon>eudicotyledons</taxon>
        <taxon>Gunneridae</taxon>
        <taxon>Pentapetalae</taxon>
        <taxon>asterids</taxon>
        <taxon>campanulids</taxon>
        <taxon>Escalloniales</taxon>
        <taxon>Escalloniaceae</taxon>
        <taxon>Escallonia</taxon>
    </lineage>
</organism>
<evidence type="ECO:0000313" key="2">
    <source>
        <dbReference type="EMBL" id="KAK2991834.1"/>
    </source>
</evidence>
<feature type="region of interest" description="Disordered" evidence="1">
    <location>
        <begin position="130"/>
        <end position="190"/>
    </location>
</feature>
<evidence type="ECO:0000256" key="1">
    <source>
        <dbReference type="SAM" id="MobiDB-lite"/>
    </source>
</evidence>
<dbReference type="AlphaFoldDB" id="A0AA88RKZ2"/>
<dbReference type="Pfam" id="PF06273">
    <property type="entry name" value="eIF-4B"/>
    <property type="match status" value="1"/>
</dbReference>
<accession>A0AA88RKZ2</accession>
<feature type="compositionally biased region" description="Basic and acidic residues" evidence="1">
    <location>
        <begin position="165"/>
        <end position="185"/>
    </location>
</feature>
<dbReference type="InterPro" id="IPR010433">
    <property type="entry name" value="EIF-4B_pln"/>
</dbReference>
<comment type="caution">
    <text evidence="2">The sequence shown here is derived from an EMBL/GenBank/DDBJ whole genome shotgun (WGS) entry which is preliminary data.</text>
</comment>
<dbReference type="Proteomes" id="UP001187471">
    <property type="component" value="Unassembled WGS sequence"/>
</dbReference>
<reference evidence="2" key="1">
    <citation type="submission" date="2022-12" db="EMBL/GenBank/DDBJ databases">
        <title>Draft genome assemblies for two species of Escallonia (Escalloniales).</title>
        <authorList>
            <person name="Chanderbali A."/>
            <person name="Dervinis C."/>
            <person name="Anghel I."/>
            <person name="Soltis D."/>
            <person name="Soltis P."/>
            <person name="Zapata F."/>
        </authorList>
    </citation>
    <scope>NUCLEOTIDE SEQUENCE</scope>
    <source>
        <strain evidence="2">UCBG92.1500</strain>
        <tissue evidence="2">Leaf</tissue>
    </source>
</reference>
<dbReference type="EMBL" id="JAVXUO010000466">
    <property type="protein sequence ID" value="KAK2991834.1"/>
    <property type="molecule type" value="Genomic_DNA"/>
</dbReference>
<gene>
    <name evidence="2" type="ORF">RJ640_025740</name>
</gene>